<sequence>MLYRDTFSVVADLTVSDCGLSLLQACVSALLGDQFSWGEFGYGELWHRVSSGVHTETRRILFPAVPWFLCPYGSGRVPQSRSGGLTCAHRCVGTPGRPALSWQYLELCHGISLEIHSHQQKSKQICSSYKRGIS</sequence>
<proteinExistence type="evidence at transcript level"/>
<evidence type="ECO:0000313" key="1">
    <source>
        <dbReference type="EMBL" id="BAC34388.1"/>
    </source>
</evidence>
<reference evidence="1" key="1">
    <citation type="journal article" date="1999" name="Methods Enzymol.">
        <title>High-efficiency full-length cDNA cloning.</title>
        <authorList>
            <person name="Carninci P."/>
            <person name="Hayashizaki Y."/>
        </authorList>
    </citation>
    <scope>NUCLEOTIDE SEQUENCE</scope>
    <source>
        <strain evidence="1">C57BL/6J</strain>
        <tissue evidence="1">Whole body</tissue>
    </source>
</reference>
<reference evidence="1" key="6">
    <citation type="journal article" date="2002" name="Nature">
        <title>Analysis of the mouse transcriptome based on functional annotation of 60,770 full-length cDNAs.</title>
        <authorList>
            <consortium name="The FANTOM Consortium and the RIKEN Genome Exploration Research Group Phase I and II Team"/>
        </authorList>
    </citation>
    <scope>NUCLEOTIDE SEQUENCE</scope>
    <source>
        <strain evidence="1">C57BL/6J</strain>
        <tissue evidence="1">Whole body</tissue>
    </source>
</reference>
<reference evidence="1" key="2">
    <citation type="journal article" date="2000" name="Genome Res.">
        <title>Normalization and subtraction of cap-trapper-selected cDNAs to prepare full-length cDNA libraries for rapid discovery of new genes.</title>
        <authorList>
            <person name="Carninci P."/>
            <person name="Shibata Y."/>
            <person name="Hayatsu N."/>
            <person name="Sugahara Y."/>
            <person name="Shibata K."/>
            <person name="Itoh M."/>
            <person name="Konno H."/>
            <person name="Okazaki Y."/>
            <person name="Muramatsu M."/>
            <person name="Hayashizaki Y."/>
        </authorList>
    </citation>
    <scope>NUCLEOTIDE SEQUENCE</scope>
    <source>
        <strain evidence="1">C57BL/6J</strain>
        <tissue evidence="1">Whole body</tissue>
    </source>
</reference>
<reference evidence="1" key="3">
    <citation type="journal article" date="2000" name="Genome Res.">
        <title>RIKEN integrated sequence analysis (RISA) system--384-format sequencing pipeline with 384 multicapillary sequencer.</title>
        <authorList>
            <person name="Shibata K."/>
            <person name="Itoh M."/>
            <person name="Aizawa K."/>
            <person name="Nagaoka S."/>
            <person name="Sasaki N."/>
            <person name="Carninci P."/>
            <person name="Konno H."/>
            <person name="Akiyama J."/>
            <person name="Nishi K."/>
            <person name="Kitsunai T."/>
            <person name="Tashiro H."/>
            <person name="Itoh M."/>
            <person name="Sumi N."/>
            <person name="Ishii Y."/>
            <person name="Nakamura S."/>
            <person name="Hazama M."/>
            <person name="Nishine T."/>
            <person name="Harada A."/>
            <person name="Yamamoto R."/>
            <person name="Matsumoto H."/>
            <person name="Sakaguchi S."/>
            <person name="Ikegami T."/>
            <person name="Kashiwagi K."/>
            <person name="Fujiwake S."/>
            <person name="Inoue K."/>
            <person name="Togawa Y."/>
            <person name="Izawa M."/>
            <person name="Ohara E."/>
            <person name="Watahiki M."/>
            <person name="Yoneda Y."/>
            <person name="Ishikawa T."/>
            <person name="Ozawa K."/>
            <person name="Tanaka T."/>
            <person name="Matsuura S."/>
            <person name="Kawai J."/>
            <person name="Okazaki Y."/>
            <person name="Muramatsu M."/>
            <person name="Inoue Y."/>
            <person name="Kira A."/>
            <person name="Hayashizaki Y."/>
        </authorList>
    </citation>
    <scope>NUCLEOTIDE SEQUENCE</scope>
    <source>
        <strain evidence="1">C57BL/6J</strain>
        <tissue evidence="1">Whole body</tissue>
    </source>
</reference>
<dbReference type="EMBL" id="AK050705">
    <property type="protein sequence ID" value="BAC34388.1"/>
    <property type="molecule type" value="mRNA"/>
</dbReference>
<name>Q8BQH7_MOUSE</name>
<dbReference type="MGI" id="MGI:5011522">
    <property type="gene designation" value="Gm19337"/>
</dbReference>
<evidence type="ECO:0000313" key="2">
    <source>
        <dbReference type="MGI" id="MGI:5011522"/>
    </source>
</evidence>
<reference evidence="1" key="8">
    <citation type="journal article" date="2005" name="Science">
        <title>Antisense Transcription in the Mammalian Transcriptome.</title>
        <authorList>
            <consortium name="RIKEN Genome Exploration Research Group and Genome Science Group (Genome Network Project Core Group) and the FANTOM Consortium"/>
        </authorList>
    </citation>
    <scope>NUCLEOTIDE SEQUENCE</scope>
    <source>
        <strain evidence="1">C57BL/6J</strain>
        <tissue evidence="1">Whole body</tissue>
    </source>
</reference>
<dbReference type="AGR" id="MGI:5011522"/>
<dbReference type="AlphaFoldDB" id="Q8BQH7"/>
<reference evidence="1" key="4">
    <citation type="journal article" date="2001" name="Nature">
        <title>Functional annotation of a full-length mouse cDNA collection.</title>
        <authorList>
            <consortium name="The RIKEN Genome Exploration Research Group Phase II Team and the FANTOM Consortium"/>
        </authorList>
    </citation>
    <scope>NUCLEOTIDE SEQUENCE</scope>
    <source>
        <strain evidence="1">C57BL/6J</strain>
        <tissue evidence="1">Whole body</tissue>
    </source>
</reference>
<protein>
    <submittedName>
        <fullName evidence="1">Uncharacterized protein</fullName>
    </submittedName>
</protein>
<organism evidence="1">
    <name type="scientific">Mus musculus</name>
    <name type="common">Mouse</name>
    <dbReference type="NCBI Taxonomy" id="10090"/>
    <lineage>
        <taxon>Eukaryota</taxon>
        <taxon>Metazoa</taxon>
        <taxon>Chordata</taxon>
        <taxon>Craniata</taxon>
        <taxon>Vertebrata</taxon>
        <taxon>Euteleostomi</taxon>
        <taxon>Mammalia</taxon>
        <taxon>Eutheria</taxon>
        <taxon>Euarchontoglires</taxon>
        <taxon>Glires</taxon>
        <taxon>Rodentia</taxon>
        <taxon>Myomorpha</taxon>
        <taxon>Muroidea</taxon>
        <taxon>Muridae</taxon>
        <taxon>Murinae</taxon>
        <taxon>Mus</taxon>
        <taxon>Mus</taxon>
    </lineage>
</organism>
<reference evidence="1" key="7">
    <citation type="journal article" date="2005" name="Science">
        <title>The Transcriptional Landscape of the Mammalian Genome.</title>
        <authorList>
            <consortium name="The FANTOM Consortium"/>
            <consortium name="Riken Genome Exploration Research Group and Genome Science Group (Genome Network Project Core Group)"/>
        </authorList>
    </citation>
    <scope>NUCLEOTIDE SEQUENCE</scope>
    <source>
        <strain evidence="1">C57BL/6J</strain>
        <tissue evidence="1">Whole body</tissue>
    </source>
</reference>
<reference evidence="1" key="5">
    <citation type="submission" date="2001-07" db="EMBL/GenBank/DDBJ databases">
        <authorList>
            <person name="Adachi J."/>
            <person name="Aizawa K."/>
            <person name="Akimura T."/>
            <person name="Arakawa T."/>
            <person name="Bono H."/>
            <person name="Carninci P."/>
            <person name="Fukuda S."/>
            <person name="Furuno M."/>
            <person name="Hanagaki T."/>
            <person name="Hara A."/>
            <person name="Hashizume W."/>
            <person name="Hayashida K."/>
            <person name="Hayatsu N."/>
            <person name="Hiramoto K."/>
            <person name="Hiraoka T."/>
            <person name="Hirozane T."/>
            <person name="Hori F."/>
            <person name="Imotani K."/>
            <person name="Ishii Y."/>
            <person name="Itoh M."/>
            <person name="Kagawa I."/>
            <person name="Kasukawa T."/>
            <person name="Katoh H."/>
            <person name="Kawai J."/>
            <person name="Kojima Y."/>
            <person name="Kondo S."/>
            <person name="Konno H."/>
            <person name="Kouda M."/>
            <person name="Koya S."/>
            <person name="Kurihara C."/>
            <person name="Matsuyama T."/>
            <person name="Miyazaki A."/>
            <person name="Murata M."/>
            <person name="Nakamura M."/>
            <person name="Nishi K."/>
            <person name="Nomura K."/>
            <person name="Numazaki R."/>
            <person name="Ohno M."/>
            <person name="Ohsato N."/>
            <person name="Okazaki Y."/>
            <person name="Saito R."/>
            <person name="Saitoh H."/>
            <person name="Sakai C."/>
            <person name="Sakai K."/>
            <person name="Sakazume N."/>
            <person name="Sano H."/>
            <person name="Sasaki D."/>
            <person name="Shibata K."/>
            <person name="Shinagawa A."/>
            <person name="Shiraki T."/>
            <person name="Sogabe Y."/>
            <person name="Tagami M."/>
            <person name="Tagawa A."/>
            <person name="Takahashi F."/>
            <person name="Takaku-Akahira S."/>
            <person name="Takeda Y."/>
            <person name="Tanaka T."/>
            <person name="Tomaru A."/>
            <person name="Toya T."/>
            <person name="Yasunishi A."/>
            <person name="Muramatsu M."/>
            <person name="Hayashizaki Y."/>
        </authorList>
    </citation>
    <scope>NUCLEOTIDE SEQUENCE</scope>
    <source>
        <strain evidence="1">C57BL/6J</strain>
        <tissue evidence="1">Whole body</tissue>
    </source>
</reference>
<gene>
    <name evidence="2" type="primary">Gm19337</name>
</gene>
<accession>Q8BQH7</accession>